<gene>
    <name evidence="1" type="ORF">IscW_ISCW007472</name>
</gene>
<dbReference type="Proteomes" id="UP000001555">
    <property type="component" value="Unassembled WGS sequence"/>
</dbReference>
<dbReference type="EMBL" id="DS792730">
    <property type="protein sequence ID" value="EEC10260.1"/>
    <property type="molecule type" value="Genomic_DNA"/>
</dbReference>
<keyword evidence="3" id="KW-1185">Reference proteome</keyword>
<dbReference type="AlphaFoldDB" id="B7PUI8"/>
<dbReference type="VEuPathDB" id="VectorBase:ISCW007472"/>
<evidence type="ECO:0000313" key="3">
    <source>
        <dbReference type="Proteomes" id="UP000001555"/>
    </source>
</evidence>
<dbReference type="EMBL" id="ABJB010146660">
    <property type="status" value="NOT_ANNOTATED_CDS"/>
    <property type="molecule type" value="Genomic_DNA"/>
</dbReference>
<sequence length="240" mass="25604">MCFVGLKRLFLSGRRSRACVFASAITPAGLIIINILAACDFPCPASAGVQATTPDPWELDLDLLHESRPGLLSEGAGDSVGLLPVGDGAVAARCPAPRPGRGGDAANHLEECWRPGFMLTANCVVFPFAEETKDGGTLAAGVARVWRFFELRDMKPGLNKWASLCPESMGQAAASSLQGERLGRRDLVVGGQLCTPGSGTPEPYRKPLWAEVPLRPMMNLGDKVSVSRRARTTRDSPGRF</sequence>
<evidence type="ECO:0000313" key="1">
    <source>
        <dbReference type="EMBL" id="EEC10260.1"/>
    </source>
</evidence>
<protein>
    <submittedName>
        <fullName evidence="1 2">Uncharacterized protein</fullName>
    </submittedName>
</protein>
<accession>B7PUI8</accession>
<proteinExistence type="predicted"/>
<dbReference type="PaxDb" id="6945-B7PUI8"/>
<evidence type="ECO:0000313" key="2">
    <source>
        <dbReference type="EnsemblMetazoa" id="ISCW007472-PA"/>
    </source>
</evidence>
<reference evidence="1 3" key="1">
    <citation type="submission" date="2008-03" db="EMBL/GenBank/DDBJ databases">
        <title>Annotation of Ixodes scapularis.</title>
        <authorList>
            <consortium name="Ixodes scapularis Genome Project Consortium"/>
            <person name="Caler E."/>
            <person name="Hannick L.I."/>
            <person name="Bidwell S."/>
            <person name="Joardar V."/>
            <person name="Thiagarajan M."/>
            <person name="Amedeo P."/>
            <person name="Galinsky K.J."/>
            <person name="Schobel S."/>
            <person name="Inman J."/>
            <person name="Hostetler J."/>
            <person name="Miller J."/>
            <person name="Hammond M."/>
            <person name="Megy K."/>
            <person name="Lawson D."/>
            <person name="Kodira C."/>
            <person name="Sutton G."/>
            <person name="Meyer J."/>
            <person name="Hill C.A."/>
            <person name="Birren B."/>
            <person name="Nene V."/>
            <person name="Collins F."/>
            <person name="Alarcon-Chaidez F."/>
            <person name="Wikel S."/>
            <person name="Strausberg R."/>
        </authorList>
    </citation>
    <scope>NUCLEOTIDE SEQUENCE [LARGE SCALE GENOMIC DNA]</scope>
    <source>
        <strain evidence="3">Wikel</strain>
        <strain evidence="1">Wikel colony</strain>
    </source>
</reference>
<name>B7PUI8_IXOSC</name>
<dbReference type="HOGENOM" id="CLU_1157530_0_0_1"/>
<reference evidence="2" key="2">
    <citation type="submission" date="2020-05" db="UniProtKB">
        <authorList>
            <consortium name="EnsemblMetazoa"/>
        </authorList>
    </citation>
    <scope>IDENTIFICATION</scope>
    <source>
        <strain evidence="2">wikel</strain>
    </source>
</reference>
<organism>
    <name type="scientific">Ixodes scapularis</name>
    <name type="common">Black-legged tick</name>
    <name type="synonym">Deer tick</name>
    <dbReference type="NCBI Taxonomy" id="6945"/>
    <lineage>
        <taxon>Eukaryota</taxon>
        <taxon>Metazoa</taxon>
        <taxon>Ecdysozoa</taxon>
        <taxon>Arthropoda</taxon>
        <taxon>Chelicerata</taxon>
        <taxon>Arachnida</taxon>
        <taxon>Acari</taxon>
        <taxon>Parasitiformes</taxon>
        <taxon>Ixodida</taxon>
        <taxon>Ixodoidea</taxon>
        <taxon>Ixodidae</taxon>
        <taxon>Ixodinae</taxon>
        <taxon>Ixodes</taxon>
    </lineage>
</organism>
<dbReference type="InParanoid" id="B7PUI8"/>
<dbReference type="EnsemblMetazoa" id="ISCW007472-RA">
    <property type="protein sequence ID" value="ISCW007472-PA"/>
    <property type="gene ID" value="ISCW007472"/>
</dbReference>